<reference evidence="5 6" key="1">
    <citation type="submission" date="2024-09" db="EMBL/GenBank/DDBJ databases">
        <authorList>
            <person name="Sun Q."/>
            <person name="Mori K."/>
        </authorList>
    </citation>
    <scope>NUCLEOTIDE SEQUENCE [LARGE SCALE GENOMIC DNA]</scope>
    <source>
        <strain evidence="5 6">CCM 7765</strain>
    </source>
</reference>
<dbReference type="InterPro" id="IPR058637">
    <property type="entry name" value="YknX-like_C"/>
</dbReference>
<proteinExistence type="inferred from homology"/>
<sequence>MLYKYTKLRFGVLILLLGNILIACESKPENALEETATAHDDAAKLPVDIMIAKEKELNHDEIVVGTMMPYREVSIVSELPLKITQVAFKDGGYVKQGTILYTLNDADIRSRLKEIEAALELAQLNKQRLYNLLKTETVKQQEYDEALMHFRSLEARQELLRVELDKTVIKAPFSGKIGISKVHTGAYVRPGTDLVTLQDQNSVKINFSIPERYLPLISTGTKVRFTTELSEQQLEATVVATEPGLDASGRSLQVQAMANNSDGKFRAGLSAKIYFGISGQGAKGVSVPTEALMPGEGGYNAFILANGKAKPVAVTIGNRTESEAVITSGLSTGDSIIISNMLRISEGMPVKAIISKNNTL</sequence>
<dbReference type="Gene3D" id="2.40.50.100">
    <property type="match status" value="1"/>
</dbReference>
<dbReference type="PROSITE" id="PS51257">
    <property type="entry name" value="PROKAR_LIPOPROTEIN"/>
    <property type="match status" value="1"/>
</dbReference>
<evidence type="ECO:0000313" key="5">
    <source>
        <dbReference type="EMBL" id="MFC0321166.1"/>
    </source>
</evidence>
<dbReference type="PANTHER" id="PTHR30469:SF36">
    <property type="entry name" value="BLL3903 PROTEIN"/>
    <property type="match status" value="1"/>
</dbReference>
<organism evidence="5 6">
    <name type="scientific">Olivibacter oleidegradans</name>
    <dbReference type="NCBI Taxonomy" id="760123"/>
    <lineage>
        <taxon>Bacteria</taxon>
        <taxon>Pseudomonadati</taxon>
        <taxon>Bacteroidota</taxon>
        <taxon>Sphingobacteriia</taxon>
        <taxon>Sphingobacteriales</taxon>
        <taxon>Sphingobacteriaceae</taxon>
        <taxon>Olivibacter</taxon>
    </lineage>
</organism>
<dbReference type="Gene3D" id="2.40.420.20">
    <property type="match status" value="1"/>
</dbReference>
<feature type="domain" description="Multidrug resistance protein MdtA-like barrel-sandwich hybrid" evidence="2">
    <location>
        <begin position="73"/>
        <end position="193"/>
    </location>
</feature>
<keyword evidence="6" id="KW-1185">Reference proteome</keyword>
<dbReference type="PANTHER" id="PTHR30469">
    <property type="entry name" value="MULTIDRUG RESISTANCE PROTEIN MDTA"/>
    <property type="match status" value="1"/>
</dbReference>
<evidence type="ECO:0000259" key="4">
    <source>
        <dbReference type="Pfam" id="PF25989"/>
    </source>
</evidence>
<feature type="domain" description="CusB-like beta-barrel" evidence="3">
    <location>
        <begin position="205"/>
        <end position="275"/>
    </location>
</feature>
<dbReference type="SUPFAM" id="SSF111369">
    <property type="entry name" value="HlyD-like secretion proteins"/>
    <property type="match status" value="1"/>
</dbReference>
<feature type="domain" description="YknX-like C-terminal permuted SH3-like" evidence="4">
    <location>
        <begin position="285"/>
        <end position="351"/>
    </location>
</feature>
<dbReference type="Pfam" id="PF25989">
    <property type="entry name" value="YknX_C"/>
    <property type="match status" value="1"/>
</dbReference>
<evidence type="ECO:0000256" key="1">
    <source>
        <dbReference type="ARBA" id="ARBA00009477"/>
    </source>
</evidence>
<evidence type="ECO:0000259" key="2">
    <source>
        <dbReference type="Pfam" id="PF25917"/>
    </source>
</evidence>
<accession>A0ABV6HQJ2</accession>
<comment type="caution">
    <text evidence="5">The sequence shown here is derived from an EMBL/GenBank/DDBJ whole genome shotgun (WGS) entry which is preliminary data.</text>
</comment>
<dbReference type="InterPro" id="IPR058792">
    <property type="entry name" value="Beta-barrel_RND_2"/>
</dbReference>
<dbReference type="Pfam" id="PF25917">
    <property type="entry name" value="BSH_RND"/>
    <property type="match status" value="1"/>
</dbReference>
<dbReference type="InterPro" id="IPR006143">
    <property type="entry name" value="RND_pump_MFP"/>
</dbReference>
<dbReference type="RefSeq" id="WP_130858277.1">
    <property type="nucleotide sequence ID" value="NZ_JBHLWO010000004.1"/>
</dbReference>
<dbReference type="EMBL" id="JBHLWO010000004">
    <property type="protein sequence ID" value="MFC0321166.1"/>
    <property type="molecule type" value="Genomic_DNA"/>
</dbReference>
<dbReference type="Proteomes" id="UP001589774">
    <property type="component" value="Unassembled WGS sequence"/>
</dbReference>
<evidence type="ECO:0000313" key="6">
    <source>
        <dbReference type="Proteomes" id="UP001589774"/>
    </source>
</evidence>
<dbReference type="NCBIfam" id="TIGR01730">
    <property type="entry name" value="RND_mfp"/>
    <property type="match status" value="1"/>
</dbReference>
<protein>
    <submittedName>
        <fullName evidence="5">Efflux RND transporter periplasmic adaptor subunit</fullName>
    </submittedName>
</protein>
<name>A0ABV6HQJ2_9SPHI</name>
<evidence type="ECO:0000259" key="3">
    <source>
        <dbReference type="Pfam" id="PF25954"/>
    </source>
</evidence>
<dbReference type="Pfam" id="PF25954">
    <property type="entry name" value="Beta-barrel_RND_2"/>
    <property type="match status" value="1"/>
</dbReference>
<gene>
    <name evidence="5" type="ORF">ACFFI0_22785</name>
</gene>
<comment type="similarity">
    <text evidence="1">Belongs to the membrane fusion protein (MFP) (TC 8.A.1) family.</text>
</comment>
<dbReference type="InterPro" id="IPR058625">
    <property type="entry name" value="MdtA-like_BSH"/>
</dbReference>
<dbReference type="Gene3D" id="1.10.287.470">
    <property type="entry name" value="Helix hairpin bin"/>
    <property type="match status" value="1"/>
</dbReference>
<dbReference type="Gene3D" id="2.40.30.170">
    <property type="match status" value="1"/>
</dbReference>